<name>A0A6M0RJA0_9CYAN</name>
<reference evidence="1 2" key="1">
    <citation type="journal article" date="2020" name="Microb. Ecol.">
        <title>Ecogenomics of the Marine Benthic Filamentous Cyanobacterium Adonisia.</title>
        <authorList>
            <person name="Walter J.M."/>
            <person name="Coutinho F.H."/>
            <person name="Leomil L."/>
            <person name="Hargreaves P.I."/>
            <person name="Campeao M.E."/>
            <person name="Vieira V.V."/>
            <person name="Silva B.S."/>
            <person name="Fistarol G.O."/>
            <person name="Salomon P.S."/>
            <person name="Sawabe T."/>
            <person name="Mino S."/>
            <person name="Hosokawa M."/>
            <person name="Miyashita H."/>
            <person name="Maruyama F."/>
            <person name="van Verk M.C."/>
            <person name="Dutilh B.E."/>
            <person name="Thompson C.C."/>
            <person name="Thompson F.L."/>
        </authorList>
    </citation>
    <scope>NUCLEOTIDE SEQUENCE [LARGE SCALE GENOMIC DNA]</scope>
    <source>
        <strain evidence="1 2">CCMR0081</strain>
    </source>
</reference>
<keyword evidence="2" id="KW-1185">Reference proteome</keyword>
<proteinExistence type="predicted"/>
<dbReference type="Proteomes" id="UP000481033">
    <property type="component" value="Unassembled WGS sequence"/>
</dbReference>
<dbReference type="EMBL" id="QXHD01000004">
    <property type="protein sequence ID" value="NEZ55960.1"/>
    <property type="molecule type" value="Genomic_DNA"/>
</dbReference>
<accession>A0A6M0RJA0</accession>
<protein>
    <submittedName>
        <fullName evidence="1">Uncharacterized protein</fullName>
    </submittedName>
</protein>
<dbReference type="RefSeq" id="WP_163697859.1">
    <property type="nucleotide sequence ID" value="NZ_QXHD01000004.1"/>
</dbReference>
<organism evidence="1 2">
    <name type="scientific">Adonisia turfae CCMR0081</name>
    <dbReference type="NCBI Taxonomy" id="2292702"/>
    <lineage>
        <taxon>Bacteria</taxon>
        <taxon>Bacillati</taxon>
        <taxon>Cyanobacteriota</taxon>
        <taxon>Adonisia</taxon>
        <taxon>Adonisia turfae</taxon>
    </lineage>
</organism>
<dbReference type="AlphaFoldDB" id="A0A6M0RJA0"/>
<sequence>MTALNPILNFLTQPSSSGTAAILPLELTSVADGQDTTASLQSLNAAFLMVLAGETHPSFSNAQTYLEKLSTSPEWGKAAKFYIQSAQLIDQELEQVCEKDADLKSKLEYVATTLDGVADDTVAAANTVWSVLFPEGTGIWEREAEQVAALREKRTVSIDQLNPNPIENPAKQVLFTSNALLTMPLGSADLSAFDADFQSELADAADDPQLYWYDHPIPIGVAAENNEILYGLKHLNHAVAYENEQSGSTDKVNCVLSVSVTHERLQTLGKSYLKQVLAASEPLDHLNIFAFTETDTNKLIEKVLLPILEKSSSSEDAKEMLAVFGVDGRYGRHYSFLKAIVALWNALVDPKIKATFKIDLDQVFPQAKLLEQTGDTAFGHLKTPLWGATGKDSAGQPIELGMIAGALVNQKDIHKGVFTPDVTVPGTKLAPDEYVFFSKLPQALSTEAEMMTRYEAGTDFDGETKAIQRIHVTGGTNGILVDTLRRYHTFTPSFIGRAEDQAYILSARGQQPNLGYAHASGLIMRHDKEGFAQEAIAMAKVGKQVGDYLRILLFSKYAEALPEATASIKADIAPFTGCFVSRLPITVAMLRFSLKVANLFNTGKSDEATEFIQTGVFQLQEGLDFIQGEPSDLQKTYEGEKAGWQLFYQALESVEKAVQNDEEWALEVKQVTQAIVQNCRVN</sequence>
<comment type="caution">
    <text evidence="1">The sequence shown here is derived from an EMBL/GenBank/DDBJ whole genome shotgun (WGS) entry which is preliminary data.</text>
</comment>
<evidence type="ECO:0000313" key="2">
    <source>
        <dbReference type="Proteomes" id="UP000481033"/>
    </source>
</evidence>
<gene>
    <name evidence="1" type="ORF">DXZ20_09805</name>
</gene>
<evidence type="ECO:0000313" key="1">
    <source>
        <dbReference type="EMBL" id="NEZ55960.1"/>
    </source>
</evidence>